<evidence type="ECO:0000256" key="1">
    <source>
        <dbReference type="ARBA" id="ARBA00010954"/>
    </source>
</evidence>
<accession>A0AAV0TDD4</accession>
<gene>
    <name evidence="3" type="ORF">PDE001_LOCUS1943</name>
</gene>
<dbReference type="Pfam" id="PF05794">
    <property type="entry name" value="Tcp11"/>
    <property type="match status" value="1"/>
</dbReference>
<name>A0AAV0TDD4_9STRA</name>
<protein>
    <submittedName>
        <fullName evidence="3">Uncharacterized protein</fullName>
    </submittedName>
</protein>
<keyword evidence="4" id="KW-1185">Reference proteome</keyword>
<feature type="region of interest" description="Disordered" evidence="2">
    <location>
        <begin position="177"/>
        <end position="244"/>
    </location>
</feature>
<reference evidence="3" key="1">
    <citation type="submission" date="2022-12" db="EMBL/GenBank/DDBJ databases">
        <authorList>
            <person name="Webb A."/>
        </authorList>
    </citation>
    <scope>NUCLEOTIDE SEQUENCE</scope>
    <source>
        <strain evidence="3">Pd1</strain>
    </source>
</reference>
<dbReference type="GO" id="GO:0007165">
    <property type="term" value="P:signal transduction"/>
    <property type="evidence" value="ECO:0007669"/>
    <property type="project" value="TreeGrafter"/>
</dbReference>
<feature type="compositionally biased region" description="Acidic residues" evidence="2">
    <location>
        <begin position="222"/>
        <end position="235"/>
    </location>
</feature>
<dbReference type="InterPro" id="IPR008862">
    <property type="entry name" value="Tcp11"/>
</dbReference>
<proteinExistence type="inferred from homology"/>
<dbReference type="Proteomes" id="UP001162029">
    <property type="component" value="Unassembled WGS sequence"/>
</dbReference>
<comment type="similarity">
    <text evidence="1">Belongs to the TCP11 family.</text>
</comment>
<dbReference type="EMBL" id="CANTFM010000337">
    <property type="protein sequence ID" value="CAI5718846.1"/>
    <property type="molecule type" value="Genomic_DNA"/>
</dbReference>
<evidence type="ECO:0000256" key="2">
    <source>
        <dbReference type="SAM" id="MobiDB-lite"/>
    </source>
</evidence>
<dbReference type="AlphaFoldDB" id="A0AAV0TDD4"/>
<evidence type="ECO:0000313" key="3">
    <source>
        <dbReference type="EMBL" id="CAI5718846.1"/>
    </source>
</evidence>
<dbReference type="PANTHER" id="PTHR12832">
    <property type="entry name" value="TESTIS-SPECIFIC PROTEIN PBS13 T-COMPLEX 11"/>
    <property type="match status" value="1"/>
</dbReference>
<sequence>MLVKKSVEIDNKKTRLISSQGSMSFRVLMMAGMITWHPMEIMGRNPSRRLHHAASAILSSMENLMRCLEASDGLERSQELTQTVAALSARFVFYTEAFACWKKRDAECLAAELLTSYRELVLVYRKYEMQAQEARNEVDGVYELLRQTQGQLMQMQMALEKLVGRDSAKRKVVELEQNLRQEDGANNAPVDADDMSVNVEGDNNPLSSEATAVSLAPVNIGEEGDQDNKDDEDDDMRGHDVADDKVSGGFLPGVNQALLADRKVVHELIMNPYYQIQRDKDAEVSAAALASEQSIAAMTVRVRKAMTKAFWDRVIAANDIETLLARTEELRTTFRDALAGGSGTNSGVAVSVLVDQVDSALHQDQLRMLMQDPMGNVRAIHARCNDVLDAIEKAEAPARAASTRDFRSNWANRVVAGVMTPVQLLVAFLAFALDKIDELRVDVLNFHLGLSGRLPTATWRGVRAEASSKTAVGI</sequence>
<comment type="caution">
    <text evidence="3">The sequence shown here is derived from an EMBL/GenBank/DDBJ whole genome shotgun (WGS) entry which is preliminary data.</text>
</comment>
<evidence type="ECO:0000313" key="4">
    <source>
        <dbReference type="Proteomes" id="UP001162029"/>
    </source>
</evidence>
<dbReference type="PANTHER" id="PTHR12832:SF11">
    <property type="entry name" value="LD23868P"/>
    <property type="match status" value="1"/>
</dbReference>
<organism evidence="3 4">
    <name type="scientific">Peronospora destructor</name>
    <dbReference type="NCBI Taxonomy" id="86335"/>
    <lineage>
        <taxon>Eukaryota</taxon>
        <taxon>Sar</taxon>
        <taxon>Stramenopiles</taxon>
        <taxon>Oomycota</taxon>
        <taxon>Peronosporomycetes</taxon>
        <taxon>Peronosporales</taxon>
        <taxon>Peronosporaceae</taxon>
        <taxon>Peronospora</taxon>
    </lineage>
</organism>